<dbReference type="AlphaFoldDB" id="A0A6C0EJX8"/>
<accession>A0A6C0EJX8</accession>
<feature type="transmembrane region" description="Helical" evidence="8">
    <location>
        <begin position="37"/>
        <end position="58"/>
    </location>
</feature>
<evidence type="ECO:0008006" key="10">
    <source>
        <dbReference type="Google" id="ProtNLM"/>
    </source>
</evidence>
<evidence type="ECO:0000256" key="4">
    <source>
        <dbReference type="ARBA" id="ARBA00022692"/>
    </source>
</evidence>
<evidence type="ECO:0000313" key="9">
    <source>
        <dbReference type="EMBL" id="QHT28640.1"/>
    </source>
</evidence>
<evidence type="ECO:0000256" key="5">
    <source>
        <dbReference type="ARBA" id="ARBA00022989"/>
    </source>
</evidence>
<dbReference type="GO" id="GO:0005789">
    <property type="term" value="C:endoplasmic reticulum membrane"/>
    <property type="evidence" value="ECO:0007669"/>
    <property type="project" value="TreeGrafter"/>
</dbReference>
<dbReference type="EMBL" id="MN738863">
    <property type="protein sequence ID" value="QHT28640.1"/>
    <property type="molecule type" value="Genomic_DNA"/>
</dbReference>
<evidence type="ECO:0000256" key="6">
    <source>
        <dbReference type="ARBA" id="ARBA00023098"/>
    </source>
</evidence>
<feature type="transmembrane region" description="Helical" evidence="8">
    <location>
        <begin position="199"/>
        <end position="217"/>
    </location>
</feature>
<proteinExistence type="predicted"/>
<feature type="transmembrane region" description="Helical" evidence="8">
    <location>
        <begin position="165"/>
        <end position="187"/>
    </location>
</feature>
<protein>
    <recommendedName>
        <fullName evidence="10">Very-long-chain 3-oxoacyl-CoA synthase</fullName>
    </recommendedName>
</protein>
<dbReference type="GO" id="GO:0030148">
    <property type="term" value="P:sphingolipid biosynthetic process"/>
    <property type="evidence" value="ECO:0007669"/>
    <property type="project" value="TreeGrafter"/>
</dbReference>
<keyword evidence="6" id="KW-0443">Lipid metabolism</keyword>
<sequence>MISIHLLSPVLYYCFVKCLNYLHPCPQSNYMIFFRKIHNIILCILSFIMLIGITVANYQTYKFNTLNNLLCVPYNNNIYATISVTLFLYSKYIEWGDTVYLHLSGKSISQLQYTHHMTTAFLVYCNMVDYISPGIYVCMSLNCFVHIWMYWYFAYPRGYLKKYKVLITQAQIVQHIVCLVAIIYTSFLDNCEQNKYGNSVGFLLYMMYLLYFSMFYFKNYIH</sequence>
<feature type="transmembrane region" description="Helical" evidence="8">
    <location>
        <begin position="134"/>
        <end position="153"/>
    </location>
</feature>
<dbReference type="Pfam" id="PF01151">
    <property type="entry name" value="ELO"/>
    <property type="match status" value="1"/>
</dbReference>
<reference evidence="9" key="1">
    <citation type="journal article" date="2020" name="Nature">
        <title>Giant virus diversity and host interactions through global metagenomics.</title>
        <authorList>
            <person name="Schulz F."/>
            <person name="Roux S."/>
            <person name="Paez-Espino D."/>
            <person name="Jungbluth S."/>
            <person name="Walsh D.A."/>
            <person name="Denef V.J."/>
            <person name="McMahon K.D."/>
            <person name="Konstantinidis K.T."/>
            <person name="Eloe-Fadrosh E.A."/>
            <person name="Kyrpides N.C."/>
            <person name="Woyke T."/>
        </authorList>
    </citation>
    <scope>NUCLEOTIDE SEQUENCE</scope>
    <source>
        <strain evidence="9">GVMAG-M-3300001351-8</strain>
    </source>
</reference>
<keyword evidence="7 8" id="KW-0472">Membrane</keyword>
<keyword evidence="2" id="KW-0444">Lipid biosynthesis</keyword>
<evidence type="ECO:0000256" key="1">
    <source>
        <dbReference type="ARBA" id="ARBA00004141"/>
    </source>
</evidence>
<evidence type="ECO:0000256" key="8">
    <source>
        <dbReference type="SAM" id="Phobius"/>
    </source>
</evidence>
<keyword evidence="3" id="KW-0808">Transferase</keyword>
<dbReference type="GO" id="GO:0034626">
    <property type="term" value="P:fatty acid elongation, polyunsaturated fatty acid"/>
    <property type="evidence" value="ECO:0007669"/>
    <property type="project" value="TreeGrafter"/>
</dbReference>
<dbReference type="GO" id="GO:0042761">
    <property type="term" value="P:very long-chain fatty acid biosynthetic process"/>
    <property type="evidence" value="ECO:0007669"/>
    <property type="project" value="TreeGrafter"/>
</dbReference>
<dbReference type="GO" id="GO:0034625">
    <property type="term" value="P:fatty acid elongation, monounsaturated fatty acid"/>
    <property type="evidence" value="ECO:0007669"/>
    <property type="project" value="TreeGrafter"/>
</dbReference>
<dbReference type="GO" id="GO:0009922">
    <property type="term" value="F:fatty acid elongase activity"/>
    <property type="evidence" value="ECO:0007669"/>
    <property type="project" value="InterPro"/>
</dbReference>
<organism evidence="9">
    <name type="scientific">viral metagenome</name>
    <dbReference type="NCBI Taxonomy" id="1070528"/>
    <lineage>
        <taxon>unclassified sequences</taxon>
        <taxon>metagenomes</taxon>
        <taxon>organismal metagenomes</taxon>
    </lineage>
</organism>
<name>A0A6C0EJX8_9ZZZZ</name>
<evidence type="ECO:0000256" key="2">
    <source>
        <dbReference type="ARBA" id="ARBA00022516"/>
    </source>
</evidence>
<comment type="subcellular location">
    <subcellularLocation>
        <location evidence="1">Membrane</location>
        <topology evidence="1">Multi-pass membrane protein</topology>
    </subcellularLocation>
</comment>
<keyword evidence="4 8" id="KW-0812">Transmembrane</keyword>
<evidence type="ECO:0000256" key="7">
    <source>
        <dbReference type="ARBA" id="ARBA00023136"/>
    </source>
</evidence>
<evidence type="ECO:0000256" key="3">
    <source>
        <dbReference type="ARBA" id="ARBA00022679"/>
    </source>
</evidence>
<dbReference type="GO" id="GO:0019367">
    <property type="term" value="P:fatty acid elongation, saturated fatty acid"/>
    <property type="evidence" value="ECO:0007669"/>
    <property type="project" value="TreeGrafter"/>
</dbReference>
<keyword evidence="5 8" id="KW-1133">Transmembrane helix</keyword>
<dbReference type="InterPro" id="IPR002076">
    <property type="entry name" value="ELO_fam"/>
</dbReference>
<dbReference type="PANTHER" id="PTHR11157">
    <property type="entry name" value="FATTY ACID ACYL TRANSFERASE-RELATED"/>
    <property type="match status" value="1"/>
</dbReference>